<dbReference type="SUPFAM" id="SSF47954">
    <property type="entry name" value="Cyclin-like"/>
    <property type="match status" value="2"/>
</dbReference>
<keyword evidence="3" id="KW-0131">Cell cycle</keyword>
<dbReference type="InterPro" id="IPR039361">
    <property type="entry name" value="Cyclin"/>
</dbReference>
<feature type="compositionally biased region" description="Basic and acidic residues" evidence="5">
    <location>
        <begin position="97"/>
        <end position="106"/>
    </location>
</feature>
<dbReference type="eggNOG" id="KOG0653">
    <property type="taxonomic scope" value="Eukaryota"/>
</dbReference>
<organism evidence="8 9">
    <name type="scientific">Tribolium castaneum</name>
    <name type="common">Red flour beetle</name>
    <dbReference type="NCBI Taxonomy" id="7070"/>
    <lineage>
        <taxon>Eukaryota</taxon>
        <taxon>Metazoa</taxon>
        <taxon>Ecdysozoa</taxon>
        <taxon>Arthropoda</taxon>
        <taxon>Hexapoda</taxon>
        <taxon>Insecta</taxon>
        <taxon>Pterygota</taxon>
        <taxon>Neoptera</taxon>
        <taxon>Endopterygota</taxon>
        <taxon>Coleoptera</taxon>
        <taxon>Polyphaga</taxon>
        <taxon>Cucujiformia</taxon>
        <taxon>Tenebrionidae</taxon>
        <taxon>Tenebrionidae incertae sedis</taxon>
        <taxon>Tribolium</taxon>
    </lineage>
</organism>
<feature type="region of interest" description="Disordered" evidence="5">
    <location>
        <begin position="74"/>
        <end position="106"/>
    </location>
</feature>
<dbReference type="InParanoid" id="D6WMD6"/>
<keyword evidence="1" id="KW-0132">Cell division</keyword>
<dbReference type="GO" id="GO:0016538">
    <property type="term" value="F:cyclin-dependent protein serine/threonine kinase regulator activity"/>
    <property type="evidence" value="ECO:0000318"/>
    <property type="project" value="GO_Central"/>
</dbReference>
<dbReference type="OMA" id="LLDYKCL"/>
<dbReference type="FunCoup" id="D6WMD6">
    <property type="interactions" value="527"/>
</dbReference>
<dbReference type="Proteomes" id="UP000007266">
    <property type="component" value="Linkage group 5"/>
</dbReference>
<dbReference type="Pfam" id="PF00134">
    <property type="entry name" value="Cyclin_N"/>
    <property type="match status" value="1"/>
</dbReference>
<evidence type="ECO:0000256" key="5">
    <source>
        <dbReference type="SAM" id="MobiDB-lite"/>
    </source>
</evidence>
<sequence length="397" mass="45135">MAHRGIVTSVENRENAMVARPIKNHLPAGPSRRPVLADSLNRLANEKPLLINRAETAKPLIKLDVKTKTEAIPQAFKSKPTKPTSLQVTEDNSSKSTKTEALPHEVKSYSSKQLDSVIEEDVSNDNDPQMVSEYITDIYKYLKDCEHKYPIRENFLAGHKSTPRMRTILVNWLVQVQQNFGLCLETLHLCVSIIDRYLQANLTVDRNNLQLVGTASLFIACKYEEMYFPELSDFEFICDNSFTKNQILRMEMSILSSLKFELGKPLSIHFLRRYSKVAQVRIEHHNLSKYLLELALLDYNMCYITPSALAAAASCLAMGILTNVSCPSKVWTDRLCRCSGYKYNDIKQVVRKFANLLLLADTSKHKAVYQKYTGSKFNKISTHPKLKGALVKRLAKD</sequence>
<dbReference type="PhylomeDB" id="D6WMD6"/>
<reference evidence="8 9" key="1">
    <citation type="journal article" date="2008" name="Nature">
        <title>The genome of the model beetle and pest Tribolium castaneum.</title>
        <authorList>
            <consortium name="Tribolium Genome Sequencing Consortium"/>
            <person name="Richards S."/>
            <person name="Gibbs R.A."/>
            <person name="Weinstock G.M."/>
            <person name="Brown S.J."/>
            <person name="Denell R."/>
            <person name="Beeman R.W."/>
            <person name="Gibbs R."/>
            <person name="Beeman R.W."/>
            <person name="Brown S.J."/>
            <person name="Bucher G."/>
            <person name="Friedrich M."/>
            <person name="Grimmelikhuijzen C.J."/>
            <person name="Klingler M."/>
            <person name="Lorenzen M."/>
            <person name="Richards S."/>
            <person name="Roth S."/>
            <person name="Schroder R."/>
            <person name="Tautz D."/>
            <person name="Zdobnov E.M."/>
            <person name="Muzny D."/>
            <person name="Gibbs R.A."/>
            <person name="Weinstock G.M."/>
            <person name="Attaway T."/>
            <person name="Bell S."/>
            <person name="Buhay C.J."/>
            <person name="Chandrabose M.N."/>
            <person name="Chavez D."/>
            <person name="Clerk-Blankenburg K.P."/>
            <person name="Cree A."/>
            <person name="Dao M."/>
            <person name="Davis C."/>
            <person name="Chacko J."/>
            <person name="Dinh H."/>
            <person name="Dugan-Rocha S."/>
            <person name="Fowler G."/>
            <person name="Garner T.T."/>
            <person name="Garnes J."/>
            <person name="Gnirke A."/>
            <person name="Hawes A."/>
            <person name="Hernandez J."/>
            <person name="Hines S."/>
            <person name="Holder M."/>
            <person name="Hume J."/>
            <person name="Jhangiani S.N."/>
            <person name="Joshi V."/>
            <person name="Khan Z.M."/>
            <person name="Jackson L."/>
            <person name="Kovar C."/>
            <person name="Kowis A."/>
            <person name="Lee S."/>
            <person name="Lewis L.R."/>
            <person name="Margolis J."/>
            <person name="Morgan M."/>
            <person name="Nazareth L.V."/>
            <person name="Nguyen N."/>
            <person name="Okwuonu G."/>
            <person name="Parker D."/>
            <person name="Richards S."/>
            <person name="Ruiz S.J."/>
            <person name="Santibanez J."/>
            <person name="Savard J."/>
            <person name="Scherer S.E."/>
            <person name="Schneider B."/>
            <person name="Sodergren E."/>
            <person name="Tautz D."/>
            <person name="Vattahil S."/>
            <person name="Villasana D."/>
            <person name="White C.S."/>
            <person name="Wright R."/>
            <person name="Park Y."/>
            <person name="Beeman R.W."/>
            <person name="Lord J."/>
            <person name="Oppert B."/>
            <person name="Lorenzen M."/>
            <person name="Brown S."/>
            <person name="Wang L."/>
            <person name="Savard J."/>
            <person name="Tautz D."/>
            <person name="Richards S."/>
            <person name="Weinstock G."/>
            <person name="Gibbs R.A."/>
            <person name="Liu Y."/>
            <person name="Worley K."/>
            <person name="Weinstock G."/>
            <person name="Elsik C.G."/>
            <person name="Reese J.T."/>
            <person name="Elhaik E."/>
            <person name="Landan G."/>
            <person name="Graur D."/>
            <person name="Arensburger P."/>
            <person name="Atkinson P."/>
            <person name="Beeman R.W."/>
            <person name="Beidler J."/>
            <person name="Brown S.J."/>
            <person name="Demuth J.P."/>
            <person name="Drury D.W."/>
            <person name="Du Y.Z."/>
            <person name="Fujiwara H."/>
            <person name="Lorenzen M."/>
            <person name="Maselli V."/>
            <person name="Osanai M."/>
            <person name="Park Y."/>
            <person name="Robertson H.M."/>
            <person name="Tu Z."/>
            <person name="Wang J.J."/>
            <person name="Wang S."/>
            <person name="Richards S."/>
            <person name="Song H."/>
            <person name="Zhang L."/>
            <person name="Sodergren E."/>
            <person name="Werner D."/>
            <person name="Stanke M."/>
            <person name="Morgenstern B."/>
            <person name="Solovyev V."/>
            <person name="Kosarev P."/>
            <person name="Brown G."/>
            <person name="Chen H.C."/>
            <person name="Ermolaeva O."/>
            <person name="Hlavina W."/>
            <person name="Kapustin Y."/>
            <person name="Kiryutin B."/>
            <person name="Kitts P."/>
            <person name="Maglott D."/>
            <person name="Pruitt K."/>
            <person name="Sapojnikov V."/>
            <person name="Souvorov A."/>
            <person name="Mackey A.J."/>
            <person name="Waterhouse R.M."/>
            <person name="Wyder S."/>
            <person name="Zdobnov E.M."/>
            <person name="Zdobnov E.M."/>
            <person name="Wyder S."/>
            <person name="Kriventseva E.V."/>
            <person name="Kadowaki T."/>
            <person name="Bork P."/>
            <person name="Aranda M."/>
            <person name="Bao R."/>
            <person name="Beermann A."/>
            <person name="Berns N."/>
            <person name="Bolognesi R."/>
            <person name="Bonneton F."/>
            <person name="Bopp D."/>
            <person name="Brown S.J."/>
            <person name="Bucher G."/>
            <person name="Butts T."/>
            <person name="Chaumot A."/>
            <person name="Denell R.E."/>
            <person name="Ferrier D.E."/>
            <person name="Friedrich M."/>
            <person name="Gordon C.M."/>
            <person name="Jindra M."/>
            <person name="Klingler M."/>
            <person name="Lan Q."/>
            <person name="Lattorff H.M."/>
            <person name="Laudet V."/>
            <person name="von Levetsow C."/>
            <person name="Liu Z."/>
            <person name="Lutz R."/>
            <person name="Lynch J.A."/>
            <person name="da Fonseca R.N."/>
            <person name="Posnien N."/>
            <person name="Reuter R."/>
            <person name="Roth S."/>
            <person name="Savard J."/>
            <person name="Schinko J.B."/>
            <person name="Schmitt C."/>
            <person name="Schoppmeier M."/>
            <person name="Schroder R."/>
            <person name="Shippy T.D."/>
            <person name="Simonnet F."/>
            <person name="Marques-Souza H."/>
            <person name="Tautz D."/>
            <person name="Tomoyasu Y."/>
            <person name="Trauner J."/>
            <person name="Van der Zee M."/>
            <person name="Vervoort M."/>
            <person name="Wittkopp N."/>
            <person name="Wimmer E.A."/>
            <person name="Yang X."/>
            <person name="Jones A.K."/>
            <person name="Sattelle D.B."/>
            <person name="Ebert P.R."/>
            <person name="Nelson D."/>
            <person name="Scott J.G."/>
            <person name="Beeman R.W."/>
            <person name="Muthukrishnan S."/>
            <person name="Kramer K.J."/>
            <person name="Arakane Y."/>
            <person name="Beeman R.W."/>
            <person name="Zhu Q."/>
            <person name="Hogenkamp D."/>
            <person name="Dixit R."/>
            <person name="Oppert B."/>
            <person name="Jiang H."/>
            <person name="Zou Z."/>
            <person name="Marshall J."/>
            <person name="Elpidina E."/>
            <person name="Vinokurov K."/>
            <person name="Oppert C."/>
            <person name="Zou Z."/>
            <person name="Evans J."/>
            <person name="Lu Z."/>
            <person name="Zhao P."/>
            <person name="Sumathipala N."/>
            <person name="Altincicek B."/>
            <person name="Vilcinskas A."/>
            <person name="Williams M."/>
            <person name="Hultmark D."/>
            <person name="Hetru C."/>
            <person name="Jiang H."/>
            <person name="Grimmelikhuijzen C.J."/>
            <person name="Hauser F."/>
            <person name="Cazzamali G."/>
            <person name="Williamson M."/>
            <person name="Park Y."/>
            <person name="Li B."/>
            <person name="Tanaka Y."/>
            <person name="Predel R."/>
            <person name="Neupert S."/>
            <person name="Schachtner J."/>
            <person name="Verleyen P."/>
            <person name="Raible F."/>
            <person name="Bork P."/>
            <person name="Friedrich M."/>
            <person name="Walden K.K."/>
            <person name="Robertson H.M."/>
            <person name="Angeli S."/>
            <person name="Foret S."/>
            <person name="Bucher G."/>
            <person name="Schuetz S."/>
            <person name="Maleszka R."/>
            <person name="Wimmer E.A."/>
            <person name="Beeman R.W."/>
            <person name="Lorenzen M."/>
            <person name="Tomoyasu Y."/>
            <person name="Miller S.C."/>
            <person name="Grossmann D."/>
            <person name="Bucher G."/>
        </authorList>
    </citation>
    <scope>NUCLEOTIDE SEQUENCE [LARGE SCALE GENOMIC DNA]</scope>
    <source>
        <strain evidence="8 9">Georgia GA2</strain>
    </source>
</reference>
<gene>
    <name evidence="8" type="primary">AUGUSTUS-3.0.2_14544</name>
    <name evidence="8" type="ORF">TcasGA2_TC014544</name>
</gene>
<protein>
    <submittedName>
        <fullName evidence="8">G2/mitotic-specific cyclin-B-like Protein</fullName>
    </submittedName>
</protein>
<dbReference type="InterPro" id="IPR013763">
    <property type="entry name" value="Cyclin-like_dom"/>
</dbReference>
<feature type="domain" description="Cyclin-like" evidence="6">
    <location>
        <begin position="171"/>
        <end position="256"/>
    </location>
</feature>
<dbReference type="GO" id="GO:0005737">
    <property type="term" value="C:cytoplasm"/>
    <property type="evidence" value="ECO:0000318"/>
    <property type="project" value="GO_Central"/>
</dbReference>
<evidence type="ECO:0000313" key="9">
    <source>
        <dbReference type="Proteomes" id="UP000007266"/>
    </source>
</evidence>
<accession>D6WMD6</accession>
<dbReference type="GO" id="GO:0005634">
    <property type="term" value="C:nucleus"/>
    <property type="evidence" value="ECO:0000318"/>
    <property type="project" value="GO_Central"/>
</dbReference>
<dbReference type="Gene3D" id="1.10.472.10">
    <property type="entry name" value="Cyclin-like"/>
    <property type="match status" value="2"/>
</dbReference>
<dbReference type="EMBL" id="KQ971343">
    <property type="protein sequence ID" value="EFA04254.1"/>
    <property type="molecule type" value="Genomic_DNA"/>
</dbReference>
<dbReference type="PIRSF" id="PIRSF001771">
    <property type="entry name" value="Cyclin_A_B_D_E"/>
    <property type="match status" value="1"/>
</dbReference>
<dbReference type="STRING" id="7070.D6WMD6"/>
<comment type="similarity">
    <text evidence="4">Belongs to the cyclin family.</text>
</comment>
<dbReference type="CDD" id="cd20507">
    <property type="entry name" value="CYCLIN_CCNB1-like_rpt1"/>
    <property type="match status" value="1"/>
</dbReference>
<feature type="compositionally biased region" description="Polar residues" evidence="5">
    <location>
        <begin position="81"/>
        <end position="96"/>
    </location>
</feature>
<evidence type="ECO:0000259" key="7">
    <source>
        <dbReference type="SMART" id="SM01332"/>
    </source>
</evidence>
<feature type="domain" description="Cyclin C-terminal" evidence="7">
    <location>
        <begin position="265"/>
        <end position="386"/>
    </location>
</feature>
<dbReference type="HOGENOM" id="CLU_020695_2_1_1"/>
<dbReference type="GO" id="GO:0005815">
    <property type="term" value="C:microtubule organizing center"/>
    <property type="evidence" value="ECO:0000318"/>
    <property type="project" value="GO_Central"/>
</dbReference>
<evidence type="ECO:0000256" key="2">
    <source>
        <dbReference type="ARBA" id="ARBA00023127"/>
    </source>
</evidence>
<feature type="domain" description="Cyclin-like" evidence="6">
    <location>
        <begin position="269"/>
        <end position="355"/>
    </location>
</feature>
<dbReference type="GO" id="GO:0000307">
    <property type="term" value="C:cyclin-dependent protein kinase holoenzyme complex"/>
    <property type="evidence" value="ECO:0000318"/>
    <property type="project" value="GO_Central"/>
</dbReference>
<dbReference type="AlphaFoldDB" id="D6WMD6"/>
<evidence type="ECO:0000259" key="6">
    <source>
        <dbReference type="SMART" id="SM00385"/>
    </source>
</evidence>
<proteinExistence type="inferred from homology"/>
<dbReference type="PROSITE" id="PS00292">
    <property type="entry name" value="CYCLINS"/>
    <property type="match status" value="1"/>
</dbReference>
<dbReference type="SMART" id="SM01332">
    <property type="entry name" value="Cyclin_C"/>
    <property type="match status" value="1"/>
</dbReference>
<reference evidence="8 9" key="2">
    <citation type="journal article" date="2010" name="Nucleic Acids Res.">
        <title>BeetleBase in 2010: revisions to provide comprehensive genomic information for Tribolium castaneum.</title>
        <authorList>
            <person name="Kim H.S."/>
            <person name="Murphy T."/>
            <person name="Xia J."/>
            <person name="Caragea D."/>
            <person name="Park Y."/>
            <person name="Beeman R.W."/>
            <person name="Lorenzen M.D."/>
            <person name="Butcher S."/>
            <person name="Manak J.R."/>
            <person name="Brown S.J."/>
        </authorList>
    </citation>
    <scope>GENOME REANNOTATION</scope>
    <source>
        <strain evidence="8 9">Georgia GA2</strain>
    </source>
</reference>
<dbReference type="InterPro" id="IPR006671">
    <property type="entry name" value="Cyclin_N"/>
</dbReference>
<dbReference type="FunFam" id="1.10.472.10:FF:000001">
    <property type="entry name" value="G2/mitotic-specific cyclin"/>
    <property type="match status" value="1"/>
</dbReference>
<dbReference type="Pfam" id="PF02984">
    <property type="entry name" value="Cyclin_C"/>
    <property type="match status" value="1"/>
</dbReference>
<dbReference type="GO" id="GO:0051301">
    <property type="term" value="P:cell division"/>
    <property type="evidence" value="ECO:0007669"/>
    <property type="project" value="UniProtKB-KW"/>
</dbReference>
<evidence type="ECO:0000313" key="8">
    <source>
        <dbReference type="EMBL" id="EFA04254.1"/>
    </source>
</evidence>
<evidence type="ECO:0000256" key="1">
    <source>
        <dbReference type="ARBA" id="ARBA00022618"/>
    </source>
</evidence>
<name>D6WMD6_TRICA</name>
<dbReference type="KEGG" id="tca:103313179"/>
<evidence type="ECO:0000256" key="3">
    <source>
        <dbReference type="ARBA" id="ARBA00023306"/>
    </source>
</evidence>
<keyword evidence="2 4" id="KW-0195">Cyclin</keyword>
<dbReference type="GO" id="GO:0000082">
    <property type="term" value="P:G1/S transition of mitotic cell cycle"/>
    <property type="evidence" value="ECO:0000318"/>
    <property type="project" value="GO_Central"/>
</dbReference>
<dbReference type="OrthoDB" id="5590282at2759"/>
<dbReference type="InterPro" id="IPR048258">
    <property type="entry name" value="Cyclins_cyclin-box"/>
</dbReference>
<dbReference type="PANTHER" id="PTHR10177">
    <property type="entry name" value="CYCLINS"/>
    <property type="match status" value="1"/>
</dbReference>
<dbReference type="InterPro" id="IPR036915">
    <property type="entry name" value="Cyclin-like_sf"/>
</dbReference>
<keyword evidence="9" id="KW-1185">Reference proteome</keyword>
<evidence type="ECO:0000256" key="4">
    <source>
        <dbReference type="RuleBase" id="RU000383"/>
    </source>
</evidence>
<dbReference type="SMART" id="SM00385">
    <property type="entry name" value="CYCLIN"/>
    <property type="match status" value="2"/>
</dbReference>
<dbReference type="InterPro" id="IPR046965">
    <property type="entry name" value="Cyclin_A/B-like"/>
</dbReference>
<dbReference type="InterPro" id="IPR004367">
    <property type="entry name" value="Cyclin_C-dom"/>
</dbReference>